<feature type="transmembrane region" description="Helical" evidence="17">
    <location>
        <begin position="366"/>
        <end position="387"/>
    </location>
</feature>
<dbReference type="RefSeq" id="WP_117909840.1">
    <property type="nucleotide sequence ID" value="NZ_JAODBU010000002.1"/>
</dbReference>
<evidence type="ECO:0000256" key="9">
    <source>
        <dbReference type="ARBA" id="ARBA00032370"/>
    </source>
</evidence>
<feature type="transmembrane region" description="Helical" evidence="17">
    <location>
        <begin position="291"/>
        <end position="316"/>
    </location>
</feature>
<keyword evidence="5" id="KW-0133">Cell shape</keyword>
<feature type="transmembrane region" description="Helical" evidence="17">
    <location>
        <begin position="188"/>
        <end position="206"/>
    </location>
</feature>
<dbReference type="InterPro" id="IPR001182">
    <property type="entry name" value="FtsW/RodA"/>
</dbReference>
<comment type="catalytic activity">
    <reaction evidence="15">
        <text>[GlcNAc-(1-&gt;4)-Mur2Ac(oyl-L-Ala-gamma-D-Glu-L-Lys-D-Ala-D-Ala)](n)-di-trans,octa-cis-undecaprenyl diphosphate + beta-D-GlcNAc-(1-&gt;4)-Mur2Ac(oyl-L-Ala-gamma-D-Glu-L-Lys-D-Ala-D-Ala)-di-trans,octa-cis-undecaprenyl diphosphate = [GlcNAc-(1-&gt;4)-Mur2Ac(oyl-L-Ala-gamma-D-Glu-L-Lys-D-Ala-D-Ala)](n+1)-di-trans,octa-cis-undecaprenyl diphosphate + di-trans,octa-cis-undecaprenyl diphosphate + H(+)</text>
        <dbReference type="Rhea" id="RHEA:23708"/>
        <dbReference type="Rhea" id="RHEA-COMP:9602"/>
        <dbReference type="Rhea" id="RHEA-COMP:9603"/>
        <dbReference type="ChEBI" id="CHEBI:15378"/>
        <dbReference type="ChEBI" id="CHEBI:58405"/>
        <dbReference type="ChEBI" id="CHEBI:60033"/>
        <dbReference type="ChEBI" id="CHEBI:78435"/>
        <dbReference type="EC" id="2.4.99.28"/>
    </reaction>
</comment>
<feature type="transmembrane region" description="Helical" evidence="17">
    <location>
        <begin position="164"/>
        <end position="182"/>
    </location>
</feature>
<keyword evidence="8 17" id="KW-0472">Membrane</keyword>
<evidence type="ECO:0000256" key="2">
    <source>
        <dbReference type="ARBA" id="ARBA00022676"/>
    </source>
</evidence>
<evidence type="ECO:0000256" key="10">
    <source>
        <dbReference type="ARBA" id="ARBA00033270"/>
    </source>
</evidence>
<evidence type="ECO:0000256" key="12">
    <source>
        <dbReference type="ARBA" id="ARBA00041185"/>
    </source>
</evidence>
<evidence type="ECO:0000313" key="18">
    <source>
        <dbReference type="EMBL" id="MCT7397666.1"/>
    </source>
</evidence>
<evidence type="ECO:0000256" key="3">
    <source>
        <dbReference type="ARBA" id="ARBA00022679"/>
    </source>
</evidence>
<evidence type="ECO:0000256" key="6">
    <source>
        <dbReference type="ARBA" id="ARBA00022984"/>
    </source>
</evidence>
<proteinExistence type="inferred from homology"/>
<evidence type="ECO:0000256" key="8">
    <source>
        <dbReference type="ARBA" id="ARBA00023136"/>
    </source>
</evidence>
<gene>
    <name evidence="18" type="ORF">N5B56_01025</name>
</gene>
<dbReference type="PANTHER" id="PTHR30474:SF2">
    <property type="entry name" value="PEPTIDOGLYCAN GLYCOSYLTRANSFERASE FTSW-RELATED"/>
    <property type="match status" value="1"/>
</dbReference>
<feature type="transmembrane region" description="Helical" evidence="17">
    <location>
        <begin position="97"/>
        <end position="117"/>
    </location>
</feature>
<evidence type="ECO:0000256" key="14">
    <source>
        <dbReference type="ARBA" id="ARBA00044770"/>
    </source>
</evidence>
<evidence type="ECO:0000256" key="16">
    <source>
        <dbReference type="ARBA" id="ARBA00049966"/>
    </source>
</evidence>
<dbReference type="EC" id="2.4.99.28" evidence="14"/>
<keyword evidence="6" id="KW-0573">Peptidoglycan synthesis</keyword>
<feature type="transmembrane region" description="Helical" evidence="17">
    <location>
        <begin position="68"/>
        <end position="85"/>
    </location>
</feature>
<protein>
    <recommendedName>
        <fullName evidence="12">Probable peptidoglycan glycosyltransferase FtsW</fullName>
        <ecNumber evidence="14">2.4.99.28</ecNumber>
    </recommendedName>
    <alternativeName>
        <fullName evidence="13">Cell division protein FtsW</fullName>
    </alternativeName>
    <alternativeName>
        <fullName evidence="10">Cell wall polymerase</fullName>
    </alternativeName>
    <alternativeName>
        <fullName evidence="9">Peptidoglycan polymerase</fullName>
    </alternativeName>
</protein>
<evidence type="ECO:0000256" key="11">
    <source>
        <dbReference type="ARBA" id="ARBA00038053"/>
    </source>
</evidence>
<feature type="transmembrane region" description="Helical" evidence="17">
    <location>
        <begin position="25"/>
        <end position="48"/>
    </location>
</feature>
<keyword evidence="19" id="KW-1185">Reference proteome</keyword>
<evidence type="ECO:0000256" key="7">
    <source>
        <dbReference type="ARBA" id="ARBA00022989"/>
    </source>
</evidence>
<reference evidence="18" key="1">
    <citation type="submission" date="2022-09" db="EMBL/GenBank/DDBJ databases">
        <title>Eubacterium sp. LFL-14 isolated from human feces.</title>
        <authorList>
            <person name="Liu F."/>
        </authorList>
    </citation>
    <scope>NUCLEOTIDE SEQUENCE</scope>
    <source>
        <strain evidence="18">LFL-14</strain>
    </source>
</reference>
<dbReference type="EMBL" id="JAODBU010000002">
    <property type="protein sequence ID" value="MCT7397666.1"/>
    <property type="molecule type" value="Genomic_DNA"/>
</dbReference>
<evidence type="ECO:0000256" key="17">
    <source>
        <dbReference type="SAM" id="Phobius"/>
    </source>
</evidence>
<evidence type="ECO:0000256" key="15">
    <source>
        <dbReference type="ARBA" id="ARBA00049902"/>
    </source>
</evidence>
<evidence type="ECO:0000313" key="19">
    <source>
        <dbReference type="Proteomes" id="UP001431199"/>
    </source>
</evidence>
<dbReference type="Proteomes" id="UP001431199">
    <property type="component" value="Unassembled WGS sequence"/>
</dbReference>
<evidence type="ECO:0000256" key="1">
    <source>
        <dbReference type="ARBA" id="ARBA00004141"/>
    </source>
</evidence>
<feature type="transmembrane region" description="Helical" evidence="17">
    <location>
        <begin position="129"/>
        <end position="152"/>
    </location>
</feature>
<feature type="transmembrane region" description="Helical" evidence="17">
    <location>
        <begin position="213"/>
        <end position="230"/>
    </location>
</feature>
<comment type="subcellular location">
    <subcellularLocation>
        <location evidence="1">Membrane</location>
        <topology evidence="1">Multi-pass membrane protein</topology>
    </subcellularLocation>
</comment>
<name>A0ABT2LYH4_9FIRM</name>
<keyword evidence="3" id="KW-0808">Transferase</keyword>
<feature type="transmembrane region" description="Helical" evidence="17">
    <location>
        <begin position="328"/>
        <end position="354"/>
    </location>
</feature>
<dbReference type="PANTHER" id="PTHR30474">
    <property type="entry name" value="CELL CYCLE PROTEIN"/>
    <property type="match status" value="1"/>
</dbReference>
<keyword evidence="4 17" id="KW-0812">Transmembrane</keyword>
<comment type="similarity">
    <text evidence="11">Belongs to the SEDS family. FtsW subfamily.</text>
</comment>
<keyword evidence="2" id="KW-0328">Glycosyltransferase</keyword>
<sequence>MKTEYNSVSEDEIVKTKKEKKSVNYFDYSLLCVLIFLICLGFVLLYSASSYSAQLAKGDASYYVKREIIFTIAGGVVGWFVIKNSKFFITLMNRMAMPMYIVSIVCVVMVVATPLGIERNGAKRWLGYGIFSFQPAEFVKFTVIVLTASLLSKCSQKALKDYRNIWRVYSYTIVATLSIMVLTSNLSSAIIIATIPAIMILVVGVPKKFVKQAIFLVALAAIPMGAYLTLHGDGFRLNRISVWLNPEDNAADGGFQVLQGLYAIGSGGLFGKGLGQSAQKLGFVPESANDMIFSIVCEELGLFGAVAIIVLFAFIIRRMRIIAGNAPDLFSSLLVVGVMAQISVQVVLNIAVVTNSIPNTGVSLPFISYGGTSILFLLYEMSLVLAVSKQIKRIQ</sequence>
<evidence type="ECO:0000256" key="4">
    <source>
        <dbReference type="ARBA" id="ARBA00022692"/>
    </source>
</evidence>
<comment type="function">
    <text evidence="16">Peptidoglycan polymerase that is essential for cell division.</text>
</comment>
<organism evidence="18 19">
    <name type="scientific">Eubacterium album</name>
    <dbReference type="NCBI Taxonomy" id="2978477"/>
    <lineage>
        <taxon>Bacteria</taxon>
        <taxon>Bacillati</taxon>
        <taxon>Bacillota</taxon>
        <taxon>Clostridia</taxon>
        <taxon>Eubacteriales</taxon>
        <taxon>Eubacteriaceae</taxon>
        <taxon>Eubacterium</taxon>
    </lineage>
</organism>
<keyword evidence="7 17" id="KW-1133">Transmembrane helix</keyword>
<evidence type="ECO:0000256" key="5">
    <source>
        <dbReference type="ARBA" id="ARBA00022960"/>
    </source>
</evidence>
<dbReference type="Pfam" id="PF01098">
    <property type="entry name" value="FTSW_RODA_SPOVE"/>
    <property type="match status" value="1"/>
</dbReference>
<accession>A0ABT2LYH4</accession>
<evidence type="ECO:0000256" key="13">
    <source>
        <dbReference type="ARBA" id="ARBA00041418"/>
    </source>
</evidence>
<comment type="caution">
    <text evidence="18">The sequence shown here is derived from an EMBL/GenBank/DDBJ whole genome shotgun (WGS) entry which is preliminary data.</text>
</comment>